<dbReference type="InterPro" id="IPR039565">
    <property type="entry name" value="BamD-like"/>
</dbReference>
<evidence type="ECO:0000313" key="5">
    <source>
        <dbReference type="EMBL" id="GAA4303452.1"/>
    </source>
</evidence>
<keyword evidence="1" id="KW-0732">Signal</keyword>
<reference evidence="6" key="1">
    <citation type="journal article" date="2019" name="Int. J. Syst. Evol. Microbiol.">
        <title>The Global Catalogue of Microorganisms (GCM) 10K type strain sequencing project: providing services to taxonomists for standard genome sequencing and annotation.</title>
        <authorList>
            <consortium name="The Broad Institute Genomics Platform"/>
            <consortium name="The Broad Institute Genome Sequencing Center for Infectious Disease"/>
            <person name="Wu L."/>
            <person name="Ma J."/>
        </authorList>
    </citation>
    <scope>NUCLEOTIDE SEQUENCE [LARGE SCALE GENOMIC DNA]</scope>
    <source>
        <strain evidence="6">JCM 17664</strain>
    </source>
</reference>
<keyword evidence="2" id="KW-0472">Membrane</keyword>
<accession>A0ABP8FGX5</accession>
<sequence length="277" mass="32373">MLPLLALGACSKLAKIEKSNDVGKKLAYANELYAKKKYNQAQQLYQELLQIYKGTKQAEGLLYNYAYSSYYLKDYEQAAFHFKNFVEVFPNSPKAIEMDYMQAYCYYMLSPRVELDQANTMKAISAMQTFINTHPDAEKVQEATHIIDLCRKKLEKKEENAATLYYDLGYYRAAGITFKNLMRDYPDSESGDRYKLMAIKSYYKYAENSILEKQKERYDQVITEYLDFTDHYANSSYAQEAEKYYTSAQHNLKTVAAQTAKMLKYQQNEQAKEKPEQ</sequence>
<evidence type="ECO:0000256" key="2">
    <source>
        <dbReference type="ARBA" id="ARBA00023136"/>
    </source>
</evidence>
<feature type="domain" description="Outer membrane lipoprotein BamD-like" evidence="4">
    <location>
        <begin position="29"/>
        <end position="210"/>
    </location>
</feature>
<evidence type="ECO:0000259" key="4">
    <source>
        <dbReference type="Pfam" id="PF13525"/>
    </source>
</evidence>
<evidence type="ECO:0000256" key="1">
    <source>
        <dbReference type="ARBA" id="ARBA00022729"/>
    </source>
</evidence>
<evidence type="ECO:0000256" key="3">
    <source>
        <dbReference type="ARBA" id="ARBA00023237"/>
    </source>
</evidence>
<dbReference type="InterPro" id="IPR011990">
    <property type="entry name" value="TPR-like_helical_dom_sf"/>
</dbReference>
<proteinExistence type="predicted"/>
<dbReference type="NCBIfam" id="TIGR03302">
    <property type="entry name" value="OM_YfiO"/>
    <property type="match status" value="1"/>
</dbReference>
<comment type="caution">
    <text evidence="5">The sequence shown here is derived from an EMBL/GenBank/DDBJ whole genome shotgun (WGS) entry which is preliminary data.</text>
</comment>
<dbReference type="Gene3D" id="1.25.40.10">
    <property type="entry name" value="Tetratricopeptide repeat domain"/>
    <property type="match status" value="1"/>
</dbReference>
<dbReference type="EMBL" id="BAABFN010000001">
    <property type="protein sequence ID" value="GAA4303452.1"/>
    <property type="molecule type" value="Genomic_DNA"/>
</dbReference>
<evidence type="ECO:0000313" key="6">
    <source>
        <dbReference type="Proteomes" id="UP001501207"/>
    </source>
</evidence>
<keyword evidence="3" id="KW-0998">Cell outer membrane</keyword>
<protein>
    <recommendedName>
        <fullName evidence="4">Outer membrane lipoprotein BamD-like domain-containing protein</fullName>
    </recommendedName>
</protein>
<name>A0ABP8FGX5_9BACT</name>
<keyword evidence="6" id="KW-1185">Reference proteome</keyword>
<dbReference type="Proteomes" id="UP001501207">
    <property type="component" value="Unassembled WGS sequence"/>
</dbReference>
<dbReference type="InterPro" id="IPR017689">
    <property type="entry name" value="BamD"/>
</dbReference>
<dbReference type="SUPFAM" id="SSF48452">
    <property type="entry name" value="TPR-like"/>
    <property type="match status" value="1"/>
</dbReference>
<organism evidence="5 6">
    <name type="scientific">Compostibacter hankyongensis</name>
    <dbReference type="NCBI Taxonomy" id="1007089"/>
    <lineage>
        <taxon>Bacteria</taxon>
        <taxon>Pseudomonadati</taxon>
        <taxon>Bacteroidota</taxon>
        <taxon>Chitinophagia</taxon>
        <taxon>Chitinophagales</taxon>
        <taxon>Chitinophagaceae</taxon>
        <taxon>Compostibacter</taxon>
    </lineage>
</organism>
<gene>
    <name evidence="5" type="ORF">GCM10023143_06890</name>
</gene>
<dbReference type="Pfam" id="PF13525">
    <property type="entry name" value="YfiO"/>
    <property type="match status" value="1"/>
</dbReference>